<comment type="caution">
    <text evidence="3">The sequence shown here is derived from an EMBL/GenBank/DDBJ whole genome shotgun (WGS) entry which is preliminary data.</text>
</comment>
<evidence type="ECO:0000313" key="3">
    <source>
        <dbReference type="EMBL" id="KHN82269.1"/>
    </source>
</evidence>
<dbReference type="Pfam" id="PF06394">
    <property type="entry name" value="Pepsin-I3"/>
    <property type="match status" value="1"/>
</dbReference>
<evidence type="ECO:0000259" key="2">
    <source>
        <dbReference type="Pfam" id="PF06394"/>
    </source>
</evidence>
<protein>
    <recommendedName>
        <fullName evidence="2">Pepsin inhibitor-3-like repeated domain-containing protein</fullName>
    </recommendedName>
</protein>
<evidence type="ECO:0000313" key="4">
    <source>
        <dbReference type="Proteomes" id="UP000031036"/>
    </source>
</evidence>
<proteinExistence type="predicted"/>
<evidence type="ECO:0000256" key="1">
    <source>
        <dbReference type="SAM" id="SignalP"/>
    </source>
</evidence>
<keyword evidence="4" id="KW-1185">Reference proteome</keyword>
<feature type="domain" description="Pepsin inhibitor-3-like repeated" evidence="2">
    <location>
        <begin position="45"/>
        <end position="85"/>
    </location>
</feature>
<dbReference type="InterPro" id="IPR038412">
    <property type="entry name" value="Pepsin-I3_sf"/>
</dbReference>
<dbReference type="AlphaFoldDB" id="A0A0B2VLQ7"/>
<reference evidence="3 4" key="1">
    <citation type="submission" date="2014-11" db="EMBL/GenBank/DDBJ databases">
        <title>Genetic blueprint of the zoonotic pathogen Toxocara canis.</title>
        <authorList>
            <person name="Zhu X.-Q."/>
            <person name="Korhonen P.K."/>
            <person name="Cai H."/>
            <person name="Young N.D."/>
            <person name="Nejsum P."/>
            <person name="von Samson-Himmelstjerna G."/>
            <person name="Boag P.R."/>
            <person name="Tan P."/>
            <person name="Li Q."/>
            <person name="Min J."/>
            <person name="Yang Y."/>
            <person name="Wang X."/>
            <person name="Fang X."/>
            <person name="Hall R.S."/>
            <person name="Hofmann A."/>
            <person name="Sternberg P.W."/>
            <person name="Jex A.R."/>
            <person name="Gasser R.B."/>
        </authorList>
    </citation>
    <scope>NUCLEOTIDE SEQUENCE [LARGE SCALE GENOMIC DNA]</scope>
    <source>
        <strain evidence="3">PN_DK_2014</strain>
    </source>
</reference>
<dbReference type="SUPFAM" id="SSF55149">
    <property type="entry name" value="Pepsin inhibitor-3"/>
    <property type="match status" value="1"/>
</dbReference>
<dbReference type="EMBL" id="JPKZ01001389">
    <property type="protein sequence ID" value="KHN82269.1"/>
    <property type="molecule type" value="Genomic_DNA"/>
</dbReference>
<gene>
    <name evidence="3" type="ORF">Tcan_10718</name>
</gene>
<accession>A0A0B2VLQ7</accession>
<name>A0A0B2VLQ7_TOXCA</name>
<feature type="signal peptide" evidence="1">
    <location>
        <begin position="1"/>
        <end position="31"/>
    </location>
</feature>
<dbReference type="InterPro" id="IPR010480">
    <property type="entry name" value="Pepsin-I3"/>
</dbReference>
<keyword evidence="1" id="KW-0732">Signal</keyword>
<dbReference type="Proteomes" id="UP000031036">
    <property type="component" value="Unassembled WGS sequence"/>
</dbReference>
<organism evidence="3 4">
    <name type="scientific">Toxocara canis</name>
    <name type="common">Canine roundworm</name>
    <dbReference type="NCBI Taxonomy" id="6265"/>
    <lineage>
        <taxon>Eukaryota</taxon>
        <taxon>Metazoa</taxon>
        <taxon>Ecdysozoa</taxon>
        <taxon>Nematoda</taxon>
        <taxon>Chromadorea</taxon>
        <taxon>Rhabditida</taxon>
        <taxon>Spirurina</taxon>
        <taxon>Ascaridomorpha</taxon>
        <taxon>Ascaridoidea</taxon>
        <taxon>Toxocaridae</taxon>
        <taxon>Toxocara</taxon>
    </lineage>
</organism>
<dbReference type="Gene3D" id="3.30.1120.50">
    <property type="entry name" value="Pepsin inhibitor-3"/>
    <property type="match status" value="1"/>
</dbReference>
<feature type="chain" id="PRO_5002095504" description="Pepsin inhibitor-3-like repeated domain-containing protein" evidence="1">
    <location>
        <begin position="32"/>
        <end position="114"/>
    </location>
</feature>
<sequence>MNTTGFFSWDRFLVASFVCASLALPLEPVDSEKTNIIEIDDFLERGCTVVNGTKLFFDETFIRDLSKDEQKQNEKYEKDLKAYNEHPLPLEAGFIKEAEGINLKGQFEKYGWKS</sequence>